<keyword evidence="1" id="KW-0472">Membrane</keyword>
<feature type="transmembrane region" description="Helical" evidence="1">
    <location>
        <begin position="67"/>
        <end position="91"/>
    </location>
</feature>
<dbReference type="OrthoDB" id="7564746at2"/>
<evidence type="ECO:0000256" key="1">
    <source>
        <dbReference type="SAM" id="Phobius"/>
    </source>
</evidence>
<organism evidence="2 3">
    <name type="scientific">Polyangium fumosum</name>
    <dbReference type="NCBI Taxonomy" id="889272"/>
    <lineage>
        <taxon>Bacteria</taxon>
        <taxon>Pseudomonadati</taxon>
        <taxon>Myxococcota</taxon>
        <taxon>Polyangia</taxon>
        <taxon>Polyangiales</taxon>
        <taxon>Polyangiaceae</taxon>
        <taxon>Polyangium</taxon>
    </lineage>
</organism>
<keyword evidence="3" id="KW-1185">Reference proteome</keyword>
<sequence length="160" mass="16464">MAARGRQRTVIALSGGVIAGIFGGIVLSLYGLLSAVARGGDPWVVFKGASAPFLAERAFAPGFDAGAVVLGILLHFAVSIGWGALFGLLVFGANVFRTLVFGAAYGVIVWFVMHRFVLPAAGLGEVAASAPVGPAILEHVVFGLALAVGFLPFQRRAPMV</sequence>
<dbReference type="RefSeq" id="WP_136929317.1">
    <property type="nucleotide sequence ID" value="NZ_SSMQ01000011.1"/>
</dbReference>
<comment type="caution">
    <text evidence="2">The sequence shown here is derived from an EMBL/GenBank/DDBJ whole genome shotgun (WGS) entry which is preliminary data.</text>
</comment>
<proteinExistence type="predicted"/>
<evidence type="ECO:0008006" key="4">
    <source>
        <dbReference type="Google" id="ProtNLM"/>
    </source>
</evidence>
<dbReference type="EMBL" id="SSMQ01000011">
    <property type="protein sequence ID" value="TKD09207.1"/>
    <property type="molecule type" value="Genomic_DNA"/>
</dbReference>
<feature type="transmembrane region" description="Helical" evidence="1">
    <location>
        <begin position="98"/>
        <end position="116"/>
    </location>
</feature>
<name>A0A4U1JE28_9BACT</name>
<keyword evidence="1" id="KW-1133">Transmembrane helix</keyword>
<reference evidence="2 3" key="1">
    <citation type="submission" date="2019-04" db="EMBL/GenBank/DDBJ databases">
        <authorList>
            <person name="Li Y."/>
            <person name="Wang J."/>
        </authorList>
    </citation>
    <scope>NUCLEOTIDE SEQUENCE [LARGE SCALE GENOMIC DNA]</scope>
    <source>
        <strain evidence="2 3">DSM 14668</strain>
    </source>
</reference>
<protein>
    <recommendedName>
        <fullName evidence="4">DUF1440 domain-containing protein</fullName>
    </recommendedName>
</protein>
<feature type="transmembrane region" description="Helical" evidence="1">
    <location>
        <begin position="136"/>
        <end position="153"/>
    </location>
</feature>
<evidence type="ECO:0000313" key="2">
    <source>
        <dbReference type="EMBL" id="TKD09207.1"/>
    </source>
</evidence>
<gene>
    <name evidence="2" type="ORF">E8A74_13095</name>
</gene>
<accession>A0A4U1JE28</accession>
<feature type="transmembrane region" description="Helical" evidence="1">
    <location>
        <begin position="12"/>
        <end position="33"/>
    </location>
</feature>
<dbReference type="AlphaFoldDB" id="A0A4U1JE28"/>
<keyword evidence="1" id="KW-0812">Transmembrane</keyword>
<dbReference type="Proteomes" id="UP000309215">
    <property type="component" value="Unassembled WGS sequence"/>
</dbReference>
<evidence type="ECO:0000313" key="3">
    <source>
        <dbReference type="Proteomes" id="UP000309215"/>
    </source>
</evidence>